<sequence length="214" mass="24134">MVASQQPNGCLMSETSFCVAKQHKARKQHRCHSCNTLIQTGEIYLRVTGKWPENDGIARFSYHSDCRATEETLNKELTEYAEDYATISELLDYNPYDVIPLLPDAVAERFSSQIKKIRTRNPDFCPPEILEIIKAGQGNQLAFTALQIRILQHVAANPEKLTAQQVGHDLKLFGRINHPLGRLIAKKTIRISKDGLLCINPEGLLYIQNALPVH</sequence>
<evidence type="ECO:0000313" key="1">
    <source>
        <dbReference type="EMBL" id="PHY94175.1"/>
    </source>
</evidence>
<accession>A0A2G4REK2</accession>
<name>A0A2G4REK2_9PROT</name>
<proteinExistence type="predicted"/>
<protein>
    <submittedName>
        <fullName evidence="1">Uncharacterized protein</fullName>
    </submittedName>
</protein>
<evidence type="ECO:0000313" key="2">
    <source>
        <dbReference type="Proteomes" id="UP000228751"/>
    </source>
</evidence>
<dbReference type="AlphaFoldDB" id="A0A2G4REK2"/>
<dbReference type="Proteomes" id="UP000228751">
    <property type="component" value="Unassembled WGS sequence"/>
</dbReference>
<dbReference type="EMBL" id="PEBQ01000103">
    <property type="protein sequence ID" value="PHY94175.1"/>
    <property type="molecule type" value="Genomic_DNA"/>
</dbReference>
<gene>
    <name evidence="1" type="ORF">CSR02_07710</name>
</gene>
<organism evidence="1 2">
    <name type="scientific">Acetobacter pomorum</name>
    <dbReference type="NCBI Taxonomy" id="65959"/>
    <lineage>
        <taxon>Bacteria</taxon>
        <taxon>Pseudomonadati</taxon>
        <taxon>Pseudomonadota</taxon>
        <taxon>Alphaproteobacteria</taxon>
        <taxon>Acetobacterales</taxon>
        <taxon>Acetobacteraceae</taxon>
        <taxon>Acetobacter</taxon>
    </lineage>
</organism>
<reference evidence="1 2" key="1">
    <citation type="submission" date="2017-10" db="EMBL/GenBank/DDBJ databases">
        <title>Genomic analysis of the genus Acetobacter.</title>
        <authorList>
            <person name="Kim K.H."/>
            <person name="Chun B.H."/>
            <person name="Son A.R."/>
            <person name="Jeon C.O."/>
        </authorList>
    </citation>
    <scope>NUCLEOTIDE SEQUENCE [LARGE SCALE GENOMIC DNA]</scope>
    <source>
        <strain evidence="1 2">LHT 2458</strain>
    </source>
</reference>
<keyword evidence="2" id="KW-1185">Reference proteome</keyword>
<comment type="caution">
    <text evidence="1">The sequence shown here is derived from an EMBL/GenBank/DDBJ whole genome shotgun (WGS) entry which is preliminary data.</text>
</comment>